<dbReference type="EMBL" id="AGYR01000067">
    <property type="protein sequence ID" value="ENZ07421.1"/>
    <property type="molecule type" value="Genomic_DNA"/>
</dbReference>
<evidence type="ECO:0000313" key="5">
    <source>
        <dbReference type="EMBL" id="ENZ07421.1"/>
    </source>
</evidence>
<dbReference type="InterPro" id="IPR038763">
    <property type="entry name" value="DHH_sf"/>
</dbReference>
<dbReference type="Pfam" id="PF02272">
    <property type="entry name" value="DHHA1"/>
    <property type="match status" value="1"/>
</dbReference>
<organism evidence="5 6">
    <name type="scientific">[Clostridium] clostridioforme 90A8</name>
    <dbReference type="NCBI Taxonomy" id="999408"/>
    <lineage>
        <taxon>Bacteria</taxon>
        <taxon>Bacillati</taxon>
        <taxon>Bacillota</taxon>
        <taxon>Clostridia</taxon>
        <taxon>Lachnospirales</taxon>
        <taxon>Lachnospiraceae</taxon>
        <taxon>Enterocloster</taxon>
    </lineage>
</organism>
<evidence type="ECO:0000259" key="4">
    <source>
        <dbReference type="Pfam" id="PF17768"/>
    </source>
</evidence>
<dbReference type="SUPFAM" id="SSF64182">
    <property type="entry name" value="DHH phosphoesterases"/>
    <property type="match status" value="2"/>
</dbReference>
<dbReference type="GO" id="GO:0003676">
    <property type="term" value="F:nucleic acid binding"/>
    <property type="evidence" value="ECO:0007669"/>
    <property type="project" value="InterPro"/>
</dbReference>
<proteinExistence type="predicted"/>
<reference evidence="5 6" key="1">
    <citation type="submission" date="2013-01" db="EMBL/GenBank/DDBJ databases">
        <title>The Genome Sequence of Clostridium clostridioforme 90A8.</title>
        <authorList>
            <consortium name="The Broad Institute Genome Sequencing Platform"/>
            <person name="Earl A."/>
            <person name="Ward D."/>
            <person name="Feldgarden M."/>
            <person name="Gevers D."/>
            <person name="Courvalin P."/>
            <person name="Lambert T."/>
            <person name="Walker B."/>
            <person name="Young S.K."/>
            <person name="Zeng Q."/>
            <person name="Gargeya S."/>
            <person name="Fitzgerald M."/>
            <person name="Haas B."/>
            <person name="Abouelleil A."/>
            <person name="Alvarado L."/>
            <person name="Arachchi H.M."/>
            <person name="Berlin A.M."/>
            <person name="Chapman S.B."/>
            <person name="Dewar J."/>
            <person name="Goldberg J."/>
            <person name="Griggs A."/>
            <person name="Gujja S."/>
            <person name="Hansen M."/>
            <person name="Howarth C."/>
            <person name="Imamovic A."/>
            <person name="Larimer J."/>
            <person name="McCowan C."/>
            <person name="Murphy C."/>
            <person name="Neiman D."/>
            <person name="Pearson M."/>
            <person name="Priest M."/>
            <person name="Roberts A."/>
            <person name="Saif S."/>
            <person name="Shea T."/>
            <person name="Sisk P."/>
            <person name="Sykes S."/>
            <person name="Wortman J."/>
            <person name="Nusbaum C."/>
            <person name="Birren B."/>
        </authorList>
    </citation>
    <scope>NUCLEOTIDE SEQUENCE [LARGE SCALE GENOMIC DNA]</scope>
    <source>
        <strain evidence="5 6">90A8</strain>
    </source>
</reference>
<feature type="domain" description="DHHA1" evidence="3">
    <location>
        <begin position="161"/>
        <end position="253"/>
    </location>
</feature>
<feature type="domain" description="RecJ OB" evidence="4">
    <location>
        <begin position="268"/>
        <end position="345"/>
    </location>
</feature>
<keyword evidence="5" id="KW-0269">Exonuclease</keyword>
<dbReference type="Proteomes" id="UP000013085">
    <property type="component" value="Unassembled WGS sequence"/>
</dbReference>
<dbReference type="InterPro" id="IPR003156">
    <property type="entry name" value="DHHA1_dom"/>
</dbReference>
<dbReference type="GO" id="GO:0004527">
    <property type="term" value="F:exonuclease activity"/>
    <property type="evidence" value="ECO:0007669"/>
    <property type="project" value="UniProtKB-KW"/>
</dbReference>
<comment type="caution">
    <text evidence="5">The sequence shown here is derived from an EMBL/GenBank/DDBJ whole genome shotgun (WGS) entry which is preliminary data.</text>
</comment>
<dbReference type="Pfam" id="PF17768">
    <property type="entry name" value="RecJ_OB"/>
    <property type="match status" value="1"/>
</dbReference>
<dbReference type="Gene3D" id="3.90.1640.30">
    <property type="match status" value="2"/>
</dbReference>
<dbReference type="PATRIC" id="fig|999408.3.peg.5557"/>
<dbReference type="InterPro" id="IPR051673">
    <property type="entry name" value="SSDNA_exonuclease_RecJ"/>
</dbReference>
<evidence type="ECO:0000313" key="6">
    <source>
        <dbReference type="Proteomes" id="UP000013085"/>
    </source>
</evidence>
<keyword evidence="5" id="KW-0540">Nuclease</keyword>
<evidence type="ECO:0000259" key="3">
    <source>
        <dbReference type="Pfam" id="PF02272"/>
    </source>
</evidence>
<dbReference type="Gene3D" id="3.10.310.30">
    <property type="match status" value="1"/>
</dbReference>
<keyword evidence="2" id="KW-0175">Coiled coil</keyword>
<name>A0A0E2H2G4_9FIRM</name>
<accession>A0A0E2H2G4</accession>
<dbReference type="PANTHER" id="PTHR30255:SF2">
    <property type="entry name" value="SINGLE-STRANDED-DNA-SPECIFIC EXONUCLEASE RECJ"/>
    <property type="match status" value="1"/>
</dbReference>
<dbReference type="InterPro" id="IPR041122">
    <property type="entry name" value="RecJ_OB"/>
</dbReference>
<feature type="coiled-coil region" evidence="2">
    <location>
        <begin position="119"/>
        <end position="146"/>
    </location>
</feature>
<dbReference type="AlphaFoldDB" id="A0A0E2H2G4"/>
<evidence type="ECO:0000256" key="1">
    <source>
        <dbReference type="ARBA" id="ARBA00022801"/>
    </source>
</evidence>
<sequence>MGDEAIDRYLNGDVDQLYAPRLLPDMDKAVGILEEKISQGAPIRIVGDYDIDGVCSTCILFLGLRRLGNTKNLGLKALIQANQLDPGKISVYHIGFVTGPCLNAGGRLQTAKLALALLLAKDQKEAWELAAELKALNDQRKDMTQQGVDEAAAQVEQLYMNDKVLVIFLPDCHESLAGIVAGSIRERYNKPVFVLTHSEEGAKGSGRSIEAYHMFHGLVEVQDLLSKFGGHPMAAGFSLPLEHVEEFRRRLNENARLTEEDFIPKVWIDIAQPFENVGEELIGELERLEPFGQGNEKPQFALKDLFIRSARVMGKNRNVVKLMLVNERGTALDGVVFTDGDLFLEEMGDKK</sequence>
<protein>
    <submittedName>
        <fullName evidence="5">Single-stranded-DNA-specific exonuclease RecJ</fullName>
    </submittedName>
</protein>
<keyword evidence="1" id="KW-0378">Hydrolase</keyword>
<evidence type="ECO:0000256" key="2">
    <source>
        <dbReference type="SAM" id="Coils"/>
    </source>
</evidence>
<gene>
    <name evidence="5" type="ORF">HMPREF1090_05170</name>
</gene>
<dbReference type="HOGENOM" id="CLU_801011_0_0_9"/>
<dbReference type="PANTHER" id="PTHR30255">
    <property type="entry name" value="SINGLE-STRANDED-DNA-SPECIFIC EXONUCLEASE RECJ"/>
    <property type="match status" value="1"/>
</dbReference>